<evidence type="ECO:0000256" key="5">
    <source>
        <dbReference type="PIRSR" id="PIRSR000097-2"/>
    </source>
</evidence>
<accession>A0AA37XG71</accession>
<protein>
    <submittedName>
        <fullName evidence="8">Oxidoreductase</fullName>
    </submittedName>
</protein>
<dbReference type="InterPro" id="IPR036812">
    <property type="entry name" value="NAD(P)_OxRdtase_dom_sf"/>
</dbReference>
<evidence type="ECO:0000313" key="9">
    <source>
        <dbReference type="Proteomes" id="UP001157161"/>
    </source>
</evidence>
<comment type="caution">
    <text evidence="8">The sequence shown here is derived from an EMBL/GenBank/DDBJ whole genome shotgun (WGS) entry which is preliminary data.</text>
</comment>
<dbReference type="Gene3D" id="3.20.20.100">
    <property type="entry name" value="NADP-dependent oxidoreductase domain"/>
    <property type="match status" value="1"/>
</dbReference>
<dbReference type="FunFam" id="3.20.20.100:FF:000002">
    <property type="entry name" value="2,5-diketo-D-gluconic acid reductase A"/>
    <property type="match status" value="1"/>
</dbReference>
<feature type="domain" description="NADP-dependent oxidoreductase" evidence="7">
    <location>
        <begin position="15"/>
        <end position="257"/>
    </location>
</feature>
<organism evidence="8 9">
    <name type="scientific">Litorihabitans aurantiacus</name>
    <dbReference type="NCBI Taxonomy" id="1930061"/>
    <lineage>
        <taxon>Bacteria</taxon>
        <taxon>Bacillati</taxon>
        <taxon>Actinomycetota</taxon>
        <taxon>Actinomycetes</taxon>
        <taxon>Micrococcales</taxon>
        <taxon>Beutenbergiaceae</taxon>
        <taxon>Litorihabitans</taxon>
    </lineage>
</organism>
<dbReference type="Proteomes" id="UP001157161">
    <property type="component" value="Unassembled WGS sequence"/>
</dbReference>
<dbReference type="Pfam" id="PF00248">
    <property type="entry name" value="Aldo_ket_red"/>
    <property type="match status" value="1"/>
</dbReference>
<reference evidence="8" key="1">
    <citation type="journal article" date="2014" name="Int. J. Syst. Evol. Microbiol.">
        <title>Complete genome sequence of Corynebacterium casei LMG S-19264T (=DSM 44701T), isolated from a smear-ripened cheese.</title>
        <authorList>
            <consortium name="US DOE Joint Genome Institute (JGI-PGF)"/>
            <person name="Walter F."/>
            <person name="Albersmeier A."/>
            <person name="Kalinowski J."/>
            <person name="Ruckert C."/>
        </authorList>
    </citation>
    <scope>NUCLEOTIDE SEQUENCE</scope>
    <source>
        <strain evidence="8">NBRC 112290</strain>
    </source>
</reference>
<keyword evidence="9" id="KW-1185">Reference proteome</keyword>
<sequence>MTHTLSDGTVLPDVGFGTYPLKGEDGVAAVVSALEVGYRYLDTAVNYENETEVGQALQRSGLPREDVLLATKIPGRFHEQGLALQSLRDSAARLGVERIDVGLIHWPNPSREKYVQAWRALVQAQAEGLVTHIGVSNFTAAHLDRIIDETGVTPALNQIELHPRFAQAEMRAANAERGILTQAWSPLGKREAPFDESAVRAAAERLEVTPAQVLLRWHLQVGSMPLPKSATPERQLSNLDVSTFELTAAEVEAISALSRPDGRLFDGDPDTHEEM</sequence>
<evidence type="ECO:0000256" key="4">
    <source>
        <dbReference type="PIRSR" id="PIRSR000097-1"/>
    </source>
</evidence>
<feature type="binding site" evidence="5">
    <location>
        <position position="105"/>
    </location>
    <ligand>
        <name>substrate</name>
    </ligand>
</feature>
<reference evidence="8" key="2">
    <citation type="submission" date="2023-02" db="EMBL/GenBank/DDBJ databases">
        <authorList>
            <person name="Sun Q."/>
            <person name="Mori K."/>
        </authorList>
    </citation>
    <scope>NUCLEOTIDE SEQUENCE</scope>
    <source>
        <strain evidence="8">NBRC 112290</strain>
    </source>
</reference>
<dbReference type="SUPFAM" id="SSF51430">
    <property type="entry name" value="NAD(P)-linked oxidoreductase"/>
    <property type="match status" value="1"/>
</dbReference>
<evidence type="ECO:0000256" key="2">
    <source>
        <dbReference type="ARBA" id="ARBA00022857"/>
    </source>
</evidence>
<evidence type="ECO:0000256" key="3">
    <source>
        <dbReference type="ARBA" id="ARBA00023002"/>
    </source>
</evidence>
<dbReference type="AlphaFoldDB" id="A0AA37XG71"/>
<feature type="site" description="Lowers pKa of active site Tyr" evidence="6">
    <location>
        <position position="72"/>
    </location>
</feature>
<evidence type="ECO:0000313" key="8">
    <source>
        <dbReference type="EMBL" id="GMA32347.1"/>
    </source>
</evidence>
<proteinExistence type="inferred from homology"/>
<feature type="active site" description="Proton donor" evidence="4">
    <location>
        <position position="47"/>
    </location>
</feature>
<name>A0AA37XG71_9MICO</name>
<dbReference type="InterPro" id="IPR018170">
    <property type="entry name" value="Aldo/ket_reductase_CS"/>
</dbReference>
<dbReference type="InterPro" id="IPR020471">
    <property type="entry name" value="AKR"/>
</dbReference>
<dbReference type="PIRSF" id="PIRSF000097">
    <property type="entry name" value="AKR"/>
    <property type="match status" value="1"/>
</dbReference>
<keyword evidence="2" id="KW-0521">NADP</keyword>
<dbReference type="RefSeq" id="WP_284251055.1">
    <property type="nucleotide sequence ID" value="NZ_BSUM01000001.1"/>
</dbReference>
<keyword evidence="3" id="KW-0560">Oxidoreductase</keyword>
<gene>
    <name evidence="8" type="ORF">GCM10025875_23390</name>
</gene>
<comment type="similarity">
    <text evidence="1">Belongs to the aldo/keto reductase family.</text>
</comment>
<dbReference type="EMBL" id="BSUM01000001">
    <property type="protein sequence ID" value="GMA32347.1"/>
    <property type="molecule type" value="Genomic_DNA"/>
</dbReference>
<dbReference type="PANTHER" id="PTHR43827:SF3">
    <property type="entry name" value="NADP-DEPENDENT OXIDOREDUCTASE DOMAIN-CONTAINING PROTEIN"/>
    <property type="match status" value="1"/>
</dbReference>
<dbReference type="PRINTS" id="PR00069">
    <property type="entry name" value="ALDKETRDTASE"/>
</dbReference>
<evidence type="ECO:0000259" key="7">
    <source>
        <dbReference type="Pfam" id="PF00248"/>
    </source>
</evidence>
<dbReference type="PROSITE" id="PS00063">
    <property type="entry name" value="ALDOKETO_REDUCTASE_3"/>
    <property type="match status" value="1"/>
</dbReference>
<dbReference type="PANTHER" id="PTHR43827">
    <property type="entry name" value="2,5-DIKETO-D-GLUCONIC ACID REDUCTASE"/>
    <property type="match status" value="1"/>
</dbReference>
<dbReference type="InterPro" id="IPR023210">
    <property type="entry name" value="NADP_OxRdtase_dom"/>
</dbReference>
<evidence type="ECO:0000256" key="6">
    <source>
        <dbReference type="PIRSR" id="PIRSR000097-3"/>
    </source>
</evidence>
<dbReference type="GO" id="GO:0016616">
    <property type="term" value="F:oxidoreductase activity, acting on the CH-OH group of donors, NAD or NADP as acceptor"/>
    <property type="evidence" value="ECO:0007669"/>
    <property type="project" value="UniProtKB-ARBA"/>
</dbReference>
<evidence type="ECO:0000256" key="1">
    <source>
        <dbReference type="ARBA" id="ARBA00007905"/>
    </source>
</evidence>